<evidence type="ECO:0000313" key="13">
    <source>
        <dbReference type="EMBL" id="MBK1825738.1"/>
    </source>
</evidence>
<dbReference type="AlphaFoldDB" id="A0A934V9Y7"/>
<keyword evidence="7" id="KW-0443">Lipid metabolism</keyword>
<dbReference type="InterPro" id="IPR051034">
    <property type="entry name" value="Mito_Enoyl-ACP_Reductase"/>
</dbReference>
<dbReference type="PANTHER" id="PTHR43981">
    <property type="entry name" value="ENOYL-[ACYL-CARRIER-PROTEIN] REDUCTASE, MITOCHONDRIAL"/>
    <property type="match status" value="1"/>
</dbReference>
<dbReference type="Gene3D" id="3.40.50.720">
    <property type="entry name" value="NAD(P)-binding Rossmann-like Domain"/>
    <property type="match status" value="1"/>
</dbReference>
<dbReference type="SUPFAM" id="SSF51735">
    <property type="entry name" value="NAD(P)-binding Rossmann-fold domains"/>
    <property type="match status" value="1"/>
</dbReference>
<dbReference type="Pfam" id="PF00107">
    <property type="entry name" value="ADH_zinc_N"/>
    <property type="match status" value="1"/>
</dbReference>
<dbReference type="EMBL" id="JAENII010000001">
    <property type="protein sequence ID" value="MBK1825738.1"/>
    <property type="molecule type" value="Genomic_DNA"/>
</dbReference>
<keyword evidence="2" id="KW-0444">Lipid biosynthesis</keyword>
<dbReference type="Gene3D" id="3.90.180.10">
    <property type="entry name" value="Medium-chain alcohol dehydrogenases, catalytic domain"/>
    <property type="match status" value="1"/>
</dbReference>
<dbReference type="CDD" id="cd08290">
    <property type="entry name" value="ETR"/>
    <property type="match status" value="1"/>
</dbReference>
<name>A0A934V9Y7_9BACT</name>
<gene>
    <name evidence="13" type="ORF">JIN81_01795</name>
</gene>
<keyword evidence="8" id="KW-0275">Fatty acid biosynthesis</keyword>
<dbReference type="InterPro" id="IPR036291">
    <property type="entry name" value="NAD(P)-bd_dom_sf"/>
</dbReference>
<organism evidence="13 14">
    <name type="scientific">Haloferula rosea</name>
    <dbReference type="NCBI Taxonomy" id="490093"/>
    <lineage>
        <taxon>Bacteria</taxon>
        <taxon>Pseudomonadati</taxon>
        <taxon>Verrucomicrobiota</taxon>
        <taxon>Verrucomicrobiia</taxon>
        <taxon>Verrucomicrobiales</taxon>
        <taxon>Verrucomicrobiaceae</taxon>
        <taxon>Haloferula</taxon>
    </lineage>
</organism>
<evidence type="ECO:0000256" key="8">
    <source>
        <dbReference type="ARBA" id="ARBA00023160"/>
    </source>
</evidence>
<evidence type="ECO:0000256" key="5">
    <source>
        <dbReference type="ARBA" id="ARBA00022946"/>
    </source>
</evidence>
<evidence type="ECO:0000256" key="10">
    <source>
        <dbReference type="ARBA" id="ARBA00048843"/>
    </source>
</evidence>
<dbReference type="SMART" id="SM00829">
    <property type="entry name" value="PKS_ER"/>
    <property type="match status" value="1"/>
</dbReference>
<keyword evidence="5" id="KW-0809">Transit peptide</keyword>
<evidence type="ECO:0000256" key="7">
    <source>
        <dbReference type="ARBA" id="ARBA00023098"/>
    </source>
</evidence>
<evidence type="ECO:0000256" key="9">
    <source>
        <dbReference type="ARBA" id="ARBA00038963"/>
    </source>
</evidence>
<proteinExistence type="inferred from homology"/>
<dbReference type="Proteomes" id="UP000658278">
    <property type="component" value="Unassembled WGS sequence"/>
</dbReference>
<dbReference type="InterPro" id="IPR013149">
    <property type="entry name" value="ADH-like_C"/>
</dbReference>
<comment type="catalytic activity">
    <reaction evidence="10">
        <text>a 2,3-saturated acyl-[ACP] + NADP(+) = a (2E)-enoyl-[ACP] + NADPH + H(+)</text>
        <dbReference type="Rhea" id="RHEA:22564"/>
        <dbReference type="Rhea" id="RHEA-COMP:9925"/>
        <dbReference type="Rhea" id="RHEA-COMP:9926"/>
        <dbReference type="ChEBI" id="CHEBI:15378"/>
        <dbReference type="ChEBI" id="CHEBI:57783"/>
        <dbReference type="ChEBI" id="CHEBI:58349"/>
        <dbReference type="ChEBI" id="CHEBI:78784"/>
        <dbReference type="ChEBI" id="CHEBI:78785"/>
        <dbReference type="EC" id="1.3.1.104"/>
    </reaction>
</comment>
<dbReference type="Pfam" id="PF08240">
    <property type="entry name" value="ADH_N"/>
    <property type="match status" value="1"/>
</dbReference>
<evidence type="ECO:0000259" key="12">
    <source>
        <dbReference type="SMART" id="SM00829"/>
    </source>
</evidence>
<evidence type="ECO:0000313" key="14">
    <source>
        <dbReference type="Proteomes" id="UP000658278"/>
    </source>
</evidence>
<reference evidence="13" key="1">
    <citation type="submission" date="2021-01" db="EMBL/GenBank/DDBJ databases">
        <title>Modified the classification status of verrucomicrobia.</title>
        <authorList>
            <person name="Feng X."/>
        </authorList>
    </citation>
    <scope>NUCLEOTIDE SEQUENCE</scope>
    <source>
        <strain evidence="13">KCTC 22201</strain>
    </source>
</reference>
<dbReference type="InterPro" id="IPR011032">
    <property type="entry name" value="GroES-like_sf"/>
</dbReference>
<evidence type="ECO:0000256" key="6">
    <source>
        <dbReference type="ARBA" id="ARBA00023002"/>
    </source>
</evidence>
<keyword evidence="14" id="KW-1185">Reference proteome</keyword>
<feature type="domain" description="Enoyl reductase (ER)" evidence="12">
    <location>
        <begin position="34"/>
        <end position="345"/>
    </location>
</feature>
<keyword evidence="6" id="KW-0560">Oxidoreductase</keyword>
<feature type="region of interest" description="Disordered" evidence="11">
    <location>
        <begin position="1"/>
        <end position="20"/>
    </location>
</feature>
<keyword evidence="4" id="KW-0521">NADP</keyword>
<evidence type="ECO:0000256" key="11">
    <source>
        <dbReference type="SAM" id="MobiDB-lite"/>
    </source>
</evidence>
<evidence type="ECO:0000256" key="1">
    <source>
        <dbReference type="ARBA" id="ARBA00010371"/>
    </source>
</evidence>
<comment type="caution">
    <text evidence="13">The sequence shown here is derived from an EMBL/GenBank/DDBJ whole genome shotgun (WGS) entry which is preliminary data.</text>
</comment>
<sequence length="349" mass="37166">MGHANDESGKQQVGRVDSGEGGIPMKALVFDAFGDPKTVIACKEQPSPPLDADQVRLKVLASPVNPADLNLVEGTYGVKPPLPAVPGIEGCGEVIESRSPAFETGDRVMLLHRSGMWAEEVVVSASSLFKLPPQIDPLQAAMLKVNPATALRMLTGFRTLPKGSWVVQNASNSGVGRSVIQVAKALGLRTINLVRRESLFEELKQIGADHVLLDDASAVDLAREIGGDSAPALALNAVGGDSALRLMNILGSGGVHVTYGAMGRRPLKVPNGLLIFKDLEIRGFWLTRWIDKAPREELDNAYAFLAQEVAAGRLEVPVDSTHELGDFLAAFDRLGSADRKGKVLFAPGI</sequence>
<dbReference type="SUPFAM" id="SSF50129">
    <property type="entry name" value="GroES-like"/>
    <property type="match status" value="1"/>
</dbReference>
<dbReference type="EC" id="1.3.1.104" evidence="9"/>
<keyword evidence="3" id="KW-0276">Fatty acid metabolism</keyword>
<protein>
    <recommendedName>
        <fullName evidence="9">enoyl-[acyl-carrier-protein] reductase</fullName>
        <ecNumber evidence="9">1.3.1.104</ecNumber>
    </recommendedName>
</protein>
<dbReference type="GO" id="GO:0141148">
    <property type="term" value="F:enoyl-[acyl-carrier-protein] reductase (NADPH) activity"/>
    <property type="evidence" value="ECO:0007669"/>
    <property type="project" value="UniProtKB-EC"/>
</dbReference>
<comment type="similarity">
    <text evidence="1">Belongs to the zinc-containing alcohol dehydrogenase family. Quinone oxidoreductase subfamily.</text>
</comment>
<dbReference type="InterPro" id="IPR020843">
    <property type="entry name" value="ER"/>
</dbReference>
<dbReference type="PANTHER" id="PTHR43981:SF2">
    <property type="entry name" value="ENOYL-[ACYL-CARRIER-PROTEIN] REDUCTASE, MITOCHONDRIAL"/>
    <property type="match status" value="1"/>
</dbReference>
<evidence type="ECO:0000256" key="2">
    <source>
        <dbReference type="ARBA" id="ARBA00022516"/>
    </source>
</evidence>
<dbReference type="InterPro" id="IPR013154">
    <property type="entry name" value="ADH-like_N"/>
</dbReference>
<evidence type="ECO:0000256" key="3">
    <source>
        <dbReference type="ARBA" id="ARBA00022832"/>
    </source>
</evidence>
<evidence type="ECO:0000256" key="4">
    <source>
        <dbReference type="ARBA" id="ARBA00022857"/>
    </source>
</evidence>
<accession>A0A934V9Y7</accession>
<dbReference type="GO" id="GO:0006633">
    <property type="term" value="P:fatty acid biosynthetic process"/>
    <property type="evidence" value="ECO:0007669"/>
    <property type="project" value="UniProtKB-KW"/>
</dbReference>